<proteinExistence type="predicted"/>
<gene>
    <name evidence="3" type="ORF">PGTUg99_004579</name>
</gene>
<keyword evidence="1" id="KW-0175">Coiled coil</keyword>
<reference evidence="3 4" key="1">
    <citation type="submission" date="2019-05" db="EMBL/GenBank/DDBJ databases">
        <title>Emergence of the Ug99 lineage of the wheat stem rust pathogen through somatic hybridization.</title>
        <authorList>
            <person name="Li F."/>
            <person name="Upadhyaya N.M."/>
            <person name="Sperschneider J."/>
            <person name="Matny O."/>
            <person name="Nguyen-Phuc H."/>
            <person name="Mago R."/>
            <person name="Raley C."/>
            <person name="Miller M.E."/>
            <person name="Silverstein K.A.T."/>
            <person name="Henningsen E."/>
            <person name="Hirsch C.D."/>
            <person name="Visser B."/>
            <person name="Pretorius Z.A."/>
            <person name="Steffenson B.J."/>
            <person name="Schwessinger B."/>
            <person name="Dodds P.N."/>
            <person name="Figueroa M."/>
        </authorList>
    </citation>
    <scope>NUCLEOTIDE SEQUENCE [LARGE SCALE GENOMIC DNA]</scope>
    <source>
        <strain evidence="3 4">Ug99</strain>
    </source>
</reference>
<evidence type="ECO:0000313" key="4">
    <source>
        <dbReference type="Proteomes" id="UP000325313"/>
    </source>
</evidence>
<name>A0A5B0SK93_PUCGR</name>
<dbReference type="Proteomes" id="UP000325313">
    <property type="component" value="Unassembled WGS sequence"/>
</dbReference>
<protein>
    <submittedName>
        <fullName evidence="3">Uncharacterized protein</fullName>
    </submittedName>
</protein>
<feature type="coiled-coil region" evidence="1">
    <location>
        <begin position="21"/>
        <end position="124"/>
    </location>
</feature>
<dbReference type="AlphaFoldDB" id="A0A5B0SK93"/>
<evidence type="ECO:0000256" key="1">
    <source>
        <dbReference type="SAM" id="Coils"/>
    </source>
</evidence>
<evidence type="ECO:0000256" key="2">
    <source>
        <dbReference type="SAM" id="MobiDB-lite"/>
    </source>
</evidence>
<accession>A0A5B0SK93</accession>
<dbReference type="EMBL" id="VDEP01000002">
    <property type="protein sequence ID" value="KAA1138411.1"/>
    <property type="molecule type" value="Genomic_DNA"/>
</dbReference>
<feature type="compositionally biased region" description="Polar residues" evidence="2">
    <location>
        <begin position="199"/>
        <end position="224"/>
    </location>
</feature>
<comment type="caution">
    <text evidence="3">The sequence shown here is derived from an EMBL/GenBank/DDBJ whole genome shotgun (WGS) entry which is preliminary data.</text>
</comment>
<evidence type="ECO:0000313" key="3">
    <source>
        <dbReference type="EMBL" id="KAA1138411.1"/>
    </source>
</evidence>
<organism evidence="3 4">
    <name type="scientific">Puccinia graminis f. sp. tritici</name>
    <dbReference type="NCBI Taxonomy" id="56615"/>
    <lineage>
        <taxon>Eukaryota</taxon>
        <taxon>Fungi</taxon>
        <taxon>Dikarya</taxon>
        <taxon>Basidiomycota</taxon>
        <taxon>Pucciniomycotina</taxon>
        <taxon>Pucciniomycetes</taxon>
        <taxon>Pucciniales</taxon>
        <taxon>Pucciniaceae</taxon>
        <taxon>Puccinia</taxon>
    </lineage>
</organism>
<sequence length="344" mass="38568">MLPHSSLVWDRRIQGTKLQELARTTKQLEDLRAEFKTCKVEHQSTLDRSTQRTAELEEELEAAKLAQTQIRTEAENQQALLVESKTAELQGKLDKAEAELRGLLESQSAMVSELRRESEGLRVELLATLEERKTAVDQTYVDSIIQQHQIDLSTAWSQIRALESRVFEEESRSLEMLTRVENLQDELRGAEEALRQRKNTPLTDSPNPEIPSSSSFAVPQATTKQTRTKSLNLLKTQMENELGLLNLSSNALSHHPPDPSNAHSLKNWSTKLYNLAGKGSLLVGEVVQPCRPGGFPPGRRGCTTSPASCRPCGTPAGDTYRLSHRTHAWVLWDRPGPKPILIWV</sequence>
<feature type="region of interest" description="Disordered" evidence="2">
    <location>
        <begin position="194"/>
        <end position="224"/>
    </location>
</feature>